<dbReference type="Proteomes" id="UP000634206">
    <property type="component" value="Unassembled WGS sequence"/>
</dbReference>
<evidence type="ECO:0000313" key="2">
    <source>
        <dbReference type="Proteomes" id="UP000634206"/>
    </source>
</evidence>
<proteinExistence type="predicted"/>
<dbReference type="EMBL" id="JAENIG010000001">
    <property type="protein sequence ID" value="MBK1853802.1"/>
    <property type="molecule type" value="Genomic_DNA"/>
</dbReference>
<dbReference type="RefSeq" id="WP_309488400.1">
    <property type="nucleotide sequence ID" value="NZ_JAENIG010000001.1"/>
</dbReference>
<comment type="caution">
    <text evidence="1">The sequence shown here is derived from an EMBL/GenBank/DDBJ whole genome shotgun (WGS) entry which is preliminary data.</text>
</comment>
<name>A0AAE2SB76_9BACT</name>
<evidence type="ECO:0000313" key="1">
    <source>
        <dbReference type="EMBL" id="MBK1853802.1"/>
    </source>
</evidence>
<dbReference type="AlphaFoldDB" id="A0AAE2SB76"/>
<accession>A0AAE2SB76</accession>
<keyword evidence="2" id="KW-1185">Reference proteome</keyword>
<organism evidence="1 2">
    <name type="scientific">Oceaniferula flava</name>
    <dbReference type="NCBI Taxonomy" id="2800421"/>
    <lineage>
        <taxon>Bacteria</taxon>
        <taxon>Pseudomonadati</taxon>
        <taxon>Verrucomicrobiota</taxon>
        <taxon>Verrucomicrobiia</taxon>
        <taxon>Verrucomicrobiales</taxon>
        <taxon>Verrucomicrobiaceae</taxon>
        <taxon>Oceaniferula</taxon>
    </lineage>
</organism>
<protein>
    <submittedName>
        <fullName evidence="1">Uncharacterized protein</fullName>
    </submittedName>
</protein>
<sequence>MQQYKTNPPTCQTPEDAHWDWKMKASEWRKYLAFSSFSLICDGELQGLLLINNSKFAKLNEQFGKPLVYIEFVATAPWNRPELQSPPKYRGTGSIFILAAIEASKHLGFKGRIGLHSLSQAANFYEHKCGMTQLGKDPNHQNLTYFEMTEQQAEQFCHNRL</sequence>
<gene>
    <name evidence="1" type="ORF">JIN83_02425</name>
</gene>
<reference evidence="1" key="1">
    <citation type="submission" date="2021-01" db="EMBL/GenBank/DDBJ databases">
        <title>Modified the classification status of verrucomicrobia.</title>
        <authorList>
            <person name="Feng X."/>
        </authorList>
    </citation>
    <scope>NUCLEOTIDE SEQUENCE</scope>
    <source>
        <strain evidence="1">5K15</strain>
    </source>
</reference>